<dbReference type="GO" id="GO:0006260">
    <property type="term" value="P:DNA replication"/>
    <property type="evidence" value="ECO:0007669"/>
    <property type="project" value="UniProtKB-KW"/>
</dbReference>
<keyword evidence="4" id="KW-0233">DNA recombination</keyword>
<keyword evidence="4" id="KW-0235">DNA replication</keyword>
<comment type="function">
    <text evidence="4">SbcCD cleaves DNA hairpin structures. These structures can inhibit DNA replication and are intermediates in certain DNA recombination reactions. The complex acts as a 3'-&gt;5' double strand exonuclease that can open hairpins. It also has a 5' single-strand endonuclease activity.</text>
</comment>
<keyword evidence="7" id="KW-1185">Reference proteome</keyword>
<evidence type="ECO:0000313" key="7">
    <source>
        <dbReference type="Proteomes" id="UP000237684"/>
    </source>
</evidence>
<evidence type="ECO:0000256" key="4">
    <source>
        <dbReference type="RuleBase" id="RU363069"/>
    </source>
</evidence>
<dbReference type="GO" id="GO:0004519">
    <property type="term" value="F:endonuclease activity"/>
    <property type="evidence" value="ECO:0007669"/>
    <property type="project" value="UniProtKB-KW"/>
</dbReference>
<protein>
    <recommendedName>
        <fullName evidence="4">Nuclease SbcCD subunit D</fullName>
    </recommendedName>
</protein>
<keyword evidence="3 4" id="KW-0269">Exonuclease</keyword>
<organism evidence="6 7">
    <name type="scientific">Abditibacterium utsteinense</name>
    <dbReference type="NCBI Taxonomy" id="1960156"/>
    <lineage>
        <taxon>Bacteria</taxon>
        <taxon>Pseudomonadati</taxon>
        <taxon>Abditibacteriota</taxon>
        <taxon>Abditibacteriia</taxon>
        <taxon>Abditibacteriales</taxon>
        <taxon>Abditibacteriaceae</taxon>
        <taxon>Abditibacterium</taxon>
    </lineage>
</organism>
<sequence length="406" mass="45312">MRILHTADWHMNSTLGRQNLSALIVQSLEKIAAYLEEFKVDVLVVAGDLFSERSRDEGMREAIAQIRRIFEPFVQRGGRIVAVAGNHDSPLRFETLRDALTLGGDSRFFLTSRPDFLLLPDARGDLFQFALLPYPTPANYLHGETFSSLEEKNRKVQTRFLEALNHISDTQINPKLPAILVSHVHVRGAQTHSLFQISESDDVTFDPASISTDFAYAAYGHIHKPGAIAGHEFIRYCGSPVPLDAAERFDKKSVVLLEIGPRGERDIQILPLPQVSMHQITLDFTQNEPEAELAKWRALIPDAQTALVHYTVRYQPQKHALGALRNAIDATFPRWYNRADEKVGLEIAPRPLELVAGENAVSSAASANPLSGDVPSLVRSYLQQRLENNDDRDAVLGLAEELLATR</sequence>
<evidence type="ECO:0000256" key="1">
    <source>
        <dbReference type="ARBA" id="ARBA00022722"/>
    </source>
</evidence>
<dbReference type="Gene3D" id="3.60.21.10">
    <property type="match status" value="1"/>
</dbReference>
<dbReference type="EMBL" id="NIGF01000013">
    <property type="protein sequence ID" value="PQV63326.1"/>
    <property type="molecule type" value="Genomic_DNA"/>
</dbReference>
<dbReference type="AlphaFoldDB" id="A0A2S8SRC2"/>
<dbReference type="Pfam" id="PF00149">
    <property type="entry name" value="Metallophos"/>
    <property type="match status" value="1"/>
</dbReference>
<dbReference type="GO" id="GO:0006310">
    <property type="term" value="P:DNA recombination"/>
    <property type="evidence" value="ECO:0007669"/>
    <property type="project" value="UniProtKB-KW"/>
</dbReference>
<dbReference type="InterPro" id="IPR050535">
    <property type="entry name" value="DNA_Repair-Maintenance_Comp"/>
</dbReference>
<evidence type="ECO:0000259" key="5">
    <source>
        <dbReference type="Pfam" id="PF00149"/>
    </source>
</evidence>
<gene>
    <name evidence="4" type="primary">sbcD</name>
    <name evidence="6" type="ORF">B1R32_11353</name>
</gene>
<dbReference type="InterPro" id="IPR004593">
    <property type="entry name" value="SbcD"/>
</dbReference>
<comment type="similarity">
    <text evidence="4">Belongs to the SbcD family.</text>
</comment>
<dbReference type="InterPro" id="IPR041796">
    <property type="entry name" value="Mre11_N"/>
</dbReference>
<dbReference type="PANTHER" id="PTHR30337">
    <property type="entry name" value="COMPONENT OF ATP-DEPENDENT DSDNA EXONUCLEASE"/>
    <property type="match status" value="1"/>
</dbReference>
<evidence type="ECO:0000313" key="6">
    <source>
        <dbReference type="EMBL" id="PQV63326.1"/>
    </source>
</evidence>
<accession>A0A2S8SRC2</accession>
<dbReference type="SUPFAM" id="SSF56300">
    <property type="entry name" value="Metallo-dependent phosphatases"/>
    <property type="match status" value="1"/>
</dbReference>
<dbReference type="InterPro" id="IPR004843">
    <property type="entry name" value="Calcineurin-like_PHP"/>
</dbReference>
<proteinExistence type="inferred from homology"/>
<dbReference type="Proteomes" id="UP000237684">
    <property type="component" value="Unassembled WGS sequence"/>
</dbReference>
<comment type="subunit">
    <text evidence="4">Heterodimer of SbcC and SbcD.</text>
</comment>
<dbReference type="OrthoDB" id="9773856at2"/>
<dbReference type="PANTHER" id="PTHR30337:SF0">
    <property type="entry name" value="NUCLEASE SBCCD SUBUNIT D"/>
    <property type="match status" value="1"/>
</dbReference>
<dbReference type="FunCoup" id="A0A2S8SRC2">
    <property type="interactions" value="28"/>
</dbReference>
<dbReference type="NCBIfam" id="TIGR00619">
    <property type="entry name" value="sbcd"/>
    <property type="match status" value="1"/>
</dbReference>
<evidence type="ECO:0000256" key="3">
    <source>
        <dbReference type="ARBA" id="ARBA00022839"/>
    </source>
</evidence>
<keyword evidence="4" id="KW-0255">Endonuclease</keyword>
<keyword evidence="1 4" id="KW-0540">Nuclease</keyword>
<dbReference type="CDD" id="cd00840">
    <property type="entry name" value="MPP_Mre11_N"/>
    <property type="match status" value="1"/>
</dbReference>
<dbReference type="GO" id="GO:0008408">
    <property type="term" value="F:3'-5' exonuclease activity"/>
    <property type="evidence" value="ECO:0007669"/>
    <property type="project" value="InterPro"/>
</dbReference>
<evidence type="ECO:0000256" key="2">
    <source>
        <dbReference type="ARBA" id="ARBA00022801"/>
    </source>
</evidence>
<dbReference type="InParanoid" id="A0A2S8SRC2"/>
<comment type="caution">
    <text evidence="6">The sequence shown here is derived from an EMBL/GenBank/DDBJ whole genome shotgun (WGS) entry which is preliminary data.</text>
</comment>
<feature type="domain" description="Calcineurin-like phosphoesterase" evidence="5">
    <location>
        <begin position="1"/>
        <end position="225"/>
    </location>
</feature>
<dbReference type="InterPro" id="IPR029052">
    <property type="entry name" value="Metallo-depent_PP-like"/>
</dbReference>
<reference evidence="6 7" key="1">
    <citation type="journal article" date="2018" name="Syst. Appl. Microbiol.">
        <title>Abditibacterium utsteinense sp. nov., the first cultivated member of candidate phylum FBP, isolated from ice-free Antarctic soil samples.</title>
        <authorList>
            <person name="Tahon G."/>
            <person name="Tytgat B."/>
            <person name="Lebbe L."/>
            <person name="Carlier A."/>
            <person name="Willems A."/>
        </authorList>
    </citation>
    <scope>NUCLEOTIDE SEQUENCE [LARGE SCALE GENOMIC DNA]</scope>
    <source>
        <strain evidence="6 7">LMG 29911</strain>
    </source>
</reference>
<keyword evidence="2 4" id="KW-0378">Hydrolase</keyword>
<name>A0A2S8SRC2_9BACT</name>
<dbReference type="RefSeq" id="WP_106380568.1">
    <property type="nucleotide sequence ID" value="NZ_NIGF01000013.1"/>
</dbReference>